<dbReference type="Gene3D" id="2.30.30.100">
    <property type="match status" value="1"/>
</dbReference>
<dbReference type="Proteomes" id="UP000636800">
    <property type="component" value="Unassembled WGS sequence"/>
</dbReference>
<dbReference type="OrthoDB" id="1937697at2759"/>
<evidence type="ECO:0000313" key="1">
    <source>
        <dbReference type="EMBL" id="KAG0467332.1"/>
    </source>
</evidence>
<keyword evidence="2" id="KW-1185">Reference proteome</keyword>
<gene>
    <name evidence="1" type="ORF">HPP92_018912</name>
</gene>
<protein>
    <submittedName>
        <fullName evidence="1">Uncharacterized protein</fullName>
    </submittedName>
</protein>
<evidence type="ECO:0000313" key="2">
    <source>
        <dbReference type="Proteomes" id="UP000636800"/>
    </source>
</evidence>
<dbReference type="AlphaFoldDB" id="A0A835UMP6"/>
<accession>A0A835UMP6</accession>
<sequence length="73" mass="8303">MNTHLKTLKGNNIRYFILLDSLNLKTLLVEETPGVKPKKPTAGSKDMLRDLLRNVRFVEMAVIKAIIMGYRSS</sequence>
<reference evidence="1 2" key="1">
    <citation type="journal article" date="2020" name="Nat. Food">
        <title>A phased Vanilla planifolia genome enables genetic improvement of flavour and production.</title>
        <authorList>
            <person name="Hasing T."/>
            <person name="Tang H."/>
            <person name="Brym M."/>
            <person name="Khazi F."/>
            <person name="Huang T."/>
            <person name="Chambers A.H."/>
        </authorList>
    </citation>
    <scope>NUCLEOTIDE SEQUENCE [LARGE SCALE GENOMIC DNA]</scope>
    <source>
        <tissue evidence="1">Leaf</tissue>
    </source>
</reference>
<organism evidence="1 2">
    <name type="scientific">Vanilla planifolia</name>
    <name type="common">Vanilla</name>
    <dbReference type="NCBI Taxonomy" id="51239"/>
    <lineage>
        <taxon>Eukaryota</taxon>
        <taxon>Viridiplantae</taxon>
        <taxon>Streptophyta</taxon>
        <taxon>Embryophyta</taxon>
        <taxon>Tracheophyta</taxon>
        <taxon>Spermatophyta</taxon>
        <taxon>Magnoliopsida</taxon>
        <taxon>Liliopsida</taxon>
        <taxon>Asparagales</taxon>
        <taxon>Orchidaceae</taxon>
        <taxon>Vanilloideae</taxon>
        <taxon>Vanilleae</taxon>
        <taxon>Vanilla</taxon>
    </lineage>
</organism>
<comment type="caution">
    <text evidence="1">The sequence shown here is derived from an EMBL/GenBank/DDBJ whole genome shotgun (WGS) entry which is preliminary data.</text>
</comment>
<dbReference type="EMBL" id="JADCNL010000009">
    <property type="protein sequence ID" value="KAG0467332.1"/>
    <property type="molecule type" value="Genomic_DNA"/>
</dbReference>
<proteinExistence type="predicted"/>
<name>A0A835UMP6_VANPL</name>